<dbReference type="EMBL" id="JACBZT010000001">
    <property type="protein sequence ID" value="NYJ06897.1"/>
    <property type="molecule type" value="Genomic_DNA"/>
</dbReference>
<sequence length="76" mass="7933">MTTPSDWRTALDGLPLEERLKALLVYELAADRAAGAPIEVTTATLRAAAQAEGLDDSGPWIDVAAARISAGRTVAL</sequence>
<reference evidence="1 2" key="1">
    <citation type="submission" date="2020-07" db="EMBL/GenBank/DDBJ databases">
        <title>Sequencing the genomes of 1000 actinobacteria strains.</title>
        <authorList>
            <person name="Klenk H.-P."/>
        </authorList>
    </citation>
    <scope>NUCLEOTIDE SEQUENCE [LARGE SCALE GENOMIC DNA]</scope>
    <source>
        <strain evidence="1 2">DSM 104001</strain>
    </source>
</reference>
<dbReference type="AlphaFoldDB" id="A0A853CHF4"/>
<keyword evidence="2" id="KW-1185">Reference proteome</keyword>
<proteinExistence type="predicted"/>
<accession>A0A853CHF4</accession>
<dbReference type="Proteomes" id="UP000541969">
    <property type="component" value="Unassembled WGS sequence"/>
</dbReference>
<comment type="caution">
    <text evidence="1">The sequence shown here is derived from an EMBL/GenBank/DDBJ whole genome shotgun (WGS) entry which is preliminary data.</text>
</comment>
<organism evidence="1 2">
    <name type="scientific">Petropleomorpha daqingensis</name>
    <dbReference type="NCBI Taxonomy" id="2026353"/>
    <lineage>
        <taxon>Bacteria</taxon>
        <taxon>Bacillati</taxon>
        <taxon>Actinomycetota</taxon>
        <taxon>Actinomycetes</taxon>
        <taxon>Geodermatophilales</taxon>
        <taxon>Geodermatophilaceae</taxon>
        <taxon>Petropleomorpha</taxon>
    </lineage>
</organism>
<protein>
    <submittedName>
        <fullName evidence="1">Uncharacterized protein</fullName>
    </submittedName>
</protein>
<name>A0A853CHF4_9ACTN</name>
<dbReference type="RefSeq" id="WP_179718339.1">
    <property type="nucleotide sequence ID" value="NZ_JACBZT010000001.1"/>
</dbReference>
<gene>
    <name evidence="1" type="ORF">GGQ55_003175</name>
</gene>
<evidence type="ECO:0000313" key="1">
    <source>
        <dbReference type="EMBL" id="NYJ06897.1"/>
    </source>
</evidence>
<evidence type="ECO:0000313" key="2">
    <source>
        <dbReference type="Proteomes" id="UP000541969"/>
    </source>
</evidence>